<dbReference type="InterPro" id="IPR035969">
    <property type="entry name" value="Rab-GAP_TBC_sf"/>
</dbReference>
<name>C1E0B9_MICCC</name>
<feature type="compositionally biased region" description="Basic residues" evidence="1">
    <location>
        <begin position="1"/>
        <end position="11"/>
    </location>
</feature>
<dbReference type="InParanoid" id="C1E0B9"/>
<dbReference type="STRING" id="296587.C1E0B9"/>
<dbReference type="SUPFAM" id="SSF47923">
    <property type="entry name" value="Ypt/Rab-GAP domain of gyp1p"/>
    <property type="match status" value="2"/>
</dbReference>
<evidence type="ECO:0000313" key="3">
    <source>
        <dbReference type="EMBL" id="ACO60789.1"/>
    </source>
</evidence>
<dbReference type="AlphaFoldDB" id="C1E0B9"/>
<dbReference type="RefSeq" id="XP_002499531.1">
    <property type="nucleotide sequence ID" value="XM_002499485.1"/>
</dbReference>
<dbReference type="PROSITE" id="PS50086">
    <property type="entry name" value="TBC_RABGAP"/>
    <property type="match status" value="1"/>
</dbReference>
<dbReference type="eggNOG" id="KOG2058">
    <property type="taxonomic scope" value="Eukaryota"/>
</dbReference>
<keyword evidence="4" id="KW-1185">Reference proteome</keyword>
<dbReference type="KEGG" id="mis:MICPUN_76033"/>
<sequence length="269" mass="31006">ETASRRSKRWQAYREGKPLPDDLSHEQTRVSRPDGALKTLMRKGVPHDLRPKVWIAASGAASKKLRAPRAYYKRLRSLPVEKAVRDQVDIDLIRTFPENSRYNTEVGREILRRVLLAYARHNPGTGYCQGMNYVGAFLWLVLRDEEMVFWVMVCLLDDICQPGVHAPDIRGTISEYRVLHGLLATREPRLQRHFEKTETDLVMIASKWLLCFFTESLPPESAARVLDAVFSEGFKVWFRVCLAMLKLNESELLKCDSLPDTMQLLQNSF</sequence>
<evidence type="ECO:0000259" key="2">
    <source>
        <dbReference type="PROSITE" id="PS50086"/>
    </source>
</evidence>
<reference evidence="3 4" key="1">
    <citation type="journal article" date="2009" name="Science">
        <title>Green evolution and dynamic adaptations revealed by genomes of the marine picoeukaryotes Micromonas.</title>
        <authorList>
            <person name="Worden A.Z."/>
            <person name="Lee J.H."/>
            <person name="Mock T."/>
            <person name="Rouze P."/>
            <person name="Simmons M.P."/>
            <person name="Aerts A.L."/>
            <person name="Allen A.E."/>
            <person name="Cuvelier M.L."/>
            <person name="Derelle E."/>
            <person name="Everett M.V."/>
            <person name="Foulon E."/>
            <person name="Grimwood J."/>
            <person name="Gundlach H."/>
            <person name="Henrissat B."/>
            <person name="Napoli C."/>
            <person name="McDonald S.M."/>
            <person name="Parker M.S."/>
            <person name="Rombauts S."/>
            <person name="Salamov A."/>
            <person name="Von Dassow P."/>
            <person name="Badger J.H."/>
            <person name="Coutinho P.M."/>
            <person name="Demir E."/>
            <person name="Dubchak I."/>
            <person name="Gentemann C."/>
            <person name="Eikrem W."/>
            <person name="Gready J.E."/>
            <person name="John U."/>
            <person name="Lanier W."/>
            <person name="Lindquist E.A."/>
            <person name="Lucas S."/>
            <person name="Mayer K.F."/>
            <person name="Moreau H."/>
            <person name="Not F."/>
            <person name="Otillar R."/>
            <person name="Panaud O."/>
            <person name="Pangilinan J."/>
            <person name="Paulsen I."/>
            <person name="Piegu B."/>
            <person name="Poliakov A."/>
            <person name="Robbens S."/>
            <person name="Schmutz J."/>
            <person name="Toulza E."/>
            <person name="Wyss T."/>
            <person name="Zelensky A."/>
            <person name="Zhou K."/>
            <person name="Armbrust E.V."/>
            <person name="Bhattacharya D."/>
            <person name="Goodenough U.W."/>
            <person name="Van de Peer Y."/>
            <person name="Grigoriev I.V."/>
        </authorList>
    </citation>
    <scope>NUCLEOTIDE SEQUENCE [LARGE SCALE GENOMIC DNA]</scope>
    <source>
        <strain evidence="4">RCC299 / NOUM17</strain>
    </source>
</reference>
<dbReference type="SMART" id="SM00164">
    <property type="entry name" value="TBC"/>
    <property type="match status" value="1"/>
</dbReference>
<dbReference type="FunFam" id="1.10.8.270:FF:000026">
    <property type="entry name" value="TBC (Tre-2/Bub2/Cdc16) domain family"/>
    <property type="match status" value="1"/>
</dbReference>
<dbReference type="OrthoDB" id="294251at2759"/>
<feature type="region of interest" description="Disordered" evidence="1">
    <location>
        <begin position="1"/>
        <end position="31"/>
    </location>
</feature>
<feature type="compositionally biased region" description="Basic and acidic residues" evidence="1">
    <location>
        <begin position="12"/>
        <end position="31"/>
    </location>
</feature>
<accession>C1E0B9</accession>
<dbReference type="Proteomes" id="UP000002009">
    <property type="component" value="Chromosome 2"/>
</dbReference>
<dbReference type="PANTHER" id="PTHR47219">
    <property type="entry name" value="RAB GTPASE-ACTIVATING PROTEIN 1-LIKE"/>
    <property type="match status" value="1"/>
</dbReference>
<organism evidence="3 4">
    <name type="scientific">Micromonas commoda (strain RCC299 / NOUM17 / CCMP2709)</name>
    <name type="common">Picoplanktonic green alga</name>
    <dbReference type="NCBI Taxonomy" id="296587"/>
    <lineage>
        <taxon>Eukaryota</taxon>
        <taxon>Viridiplantae</taxon>
        <taxon>Chlorophyta</taxon>
        <taxon>Mamiellophyceae</taxon>
        <taxon>Mamiellales</taxon>
        <taxon>Mamiellaceae</taxon>
        <taxon>Micromonas</taxon>
    </lineage>
</organism>
<dbReference type="GO" id="GO:0031267">
    <property type="term" value="F:small GTPase binding"/>
    <property type="evidence" value="ECO:0007669"/>
    <property type="project" value="TreeGrafter"/>
</dbReference>
<feature type="domain" description="Rab-GAP TBC" evidence="2">
    <location>
        <begin position="44"/>
        <end position="233"/>
    </location>
</feature>
<dbReference type="Pfam" id="PF00566">
    <property type="entry name" value="RabGAP-TBC"/>
    <property type="match status" value="1"/>
</dbReference>
<dbReference type="OMA" id="RICHQAR"/>
<dbReference type="InterPro" id="IPR050302">
    <property type="entry name" value="Rab_GAP_TBC_domain"/>
</dbReference>
<proteinExistence type="predicted"/>
<evidence type="ECO:0000256" key="1">
    <source>
        <dbReference type="SAM" id="MobiDB-lite"/>
    </source>
</evidence>
<feature type="non-terminal residue" evidence="3">
    <location>
        <position position="1"/>
    </location>
</feature>
<dbReference type="EMBL" id="CP001323">
    <property type="protein sequence ID" value="ACO60789.1"/>
    <property type="molecule type" value="Genomic_DNA"/>
</dbReference>
<dbReference type="InterPro" id="IPR000195">
    <property type="entry name" value="Rab-GAP-TBC_dom"/>
</dbReference>
<dbReference type="PANTHER" id="PTHR47219:SF20">
    <property type="entry name" value="TBC1 DOMAIN FAMILY MEMBER 2B"/>
    <property type="match status" value="1"/>
</dbReference>
<dbReference type="GeneID" id="8241212"/>
<evidence type="ECO:0000313" key="4">
    <source>
        <dbReference type="Proteomes" id="UP000002009"/>
    </source>
</evidence>
<dbReference type="Gene3D" id="1.10.472.80">
    <property type="entry name" value="Ypt/Rab-GAP domain of gyp1p, domain 3"/>
    <property type="match status" value="1"/>
</dbReference>
<feature type="non-terminal residue" evidence="3">
    <location>
        <position position="269"/>
    </location>
</feature>
<protein>
    <recommendedName>
        <fullName evidence="2">Rab-GAP TBC domain-containing protein</fullName>
    </recommendedName>
</protein>
<dbReference type="GO" id="GO:0005096">
    <property type="term" value="F:GTPase activator activity"/>
    <property type="evidence" value="ECO:0007669"/>
    <property type="project" value="TreeGrafter"/>
</dbReference>
<dbReference type="Gene3D" id="1.10.8.270">
    <property type="entry name" value="putative rabgap domain of human tbc1 domain family member 14 like domains"/>
    <property type="match status" value="1"/>
</dbReference>
<gene>
    <name evidence="3" type="ORF">MICPUN_76033</name>
</gene>
<dbReference type="FunCoup" id="C1E0B9">
    <property type="interactions" value="805"/>
</dbReference>